<name>A0ABT1FDC1_9GAMM</name>
<comment type="caution">
    <text evidence="1">The sequence shown here is derived from an EMBL/GenBank/DDBJ whole genome shotgun (WGS) entry which is preliminary data.</text>
</comment>
<dbReference type="EMBL" id="JAMZEK010000003">
    <property type="protein sequence ID" value="MCP1375375.1"/>
    <property type="molecule type" value="Genomic_DNA"/>
</dbReference>
<evidence type="ECO:0000313" key="1">
    <source>
        <dbReference type="EMBL" id="MCP1375375.1"/>
    </source>
</evidence>
<proteinExistence type="predicted"/>
<gene>
    <name evidence="1" type="ORF">NC595_15095</name>
</gene>
<dbReference type="RefSeq" id="WP_253567822.1">
    <property type="nucleotide sequence ID" value="NZ_JAMZEK010000003.1"/>
</dbReference>
<organism evidence="1 2">
    <name type="scientific">Dyella lutea</name>
    <dbReference type="NCBI Taxonomy" id="2950441"/>
    <lineage>
        <taxon>Bacteria</taxon>
        <taxon>Pseudomonadati</taxon>
        <taxon>Pseudomonadota</taxon>
        <taxon>Gammaproteobacteria</taxon>
        <taxon>Lysobacterales</taxon>
        <taxon>Rhodanobacteraceae</taxon>
        <taxon>Dyella</taxon>
    </lineage>
</organism>
<accession>A0ABT1FDC1</accession>
<keyword evidence="2" id="KW-1185">Reference proteome</keyword>
<evidence type="ECO:0000313" key="2">
    <source>
        <dbReference type="Proteomes" id="UP001204615"/>
    </source>
</evidence>
<reference evidence="1 2" key="1">
    <citation type="submission" date="2022-06" db="EMBL/GenBank/DDBJ databases">
        <title>Dyella sp. Sa strain:Sa Genome sequencing.</title>
        <authorList>
            <person name="Park S."/>
        </authorList>
    </citation>
    <scope>NUCLEOTIDE SEQUENCE [LARGE SCALE GENOMIC DNA]</scope>
    <source>
        <strain evidence="1 2">Sa</strain>
    </source>
</reference>
<sequence length="66" mass="7352">MNTLEKDLADLVRQWRTESREQHAAVKRLRGAEQACALTHANTKEAAANALQRVLVNHSTESGAKR</sequence>
<protein>
    <submittedName>
        <fullName evidence="1">Uncharacterized protein</fullName>
    </submittedName>
</protein>
<dbReference type="Proteomes" id="UP001204615">
    <property type="component" value="Unassembled WGS sequence"/>
</dbReference>